<proteinExistence type="predicted"/>
<dbReference type="EMBL" id="CAUJNA010002513">
    <property type="protein sequence ID" value="CAJ1393269.1"/>
    <property type="molecule type" value="Genomic_DNA"/>
</dbReference>
<feature type="compositionally biased region" description="Acidic residues" evidence="2">
    <location>
        <begin position="1"/>
        <end position="12"/>
    </location>
</feature>
<feature type="compositionally biased region" description="Low complexity" evidence="2">
    <location>
        <begin position="425"/>
        <end position="435"/>
    </location>
</feature>
<organism evidence="3 4">
    <name type="scientific">Effrenium voratum</name>
    <dbReference type="NCBI Taxonomy" id="2562239"/>
    <lineage>
        <taxon>Eukaryota</taxon>
        <taxon>Sar</taxon>
        <taxon>Alveolata</taxon>
        <taxon>Dinophyceae</taxon>
        <taxon>Suessiales</taxon>
        <taxon>Symbiodiniaceae</taxon>
        <taxon>Effrenium</taxon>
    </lineage>
</organism>
<feature type="compositionally biased region" description="Basic and acidic residues" evidence="2">
    <location>
        <begin position="59"/>
        <end position="70"/>
    </location>
</feature>
<dbReference type="Proteomes" id="UP001178507">
    <property type="component" value="Unassembled WGS sequence"/>
</dbReference>
<keyword evidence="1" id="KW-0175">Coiled coil</keyword>
<feature type="compositionally biased region" description="Polar residues" evidence="2">
    <location>
        <begin position="13"/>
        <end position="27"/>
    </location>
</feature>
<evidence type="ECO:0000256" key="1">
    <source>
        <dbReference type="SAM" id="Coils"/>
    </source>
</evidence>
<evidence type="ECO:0000256" key="2">
    <source>
        <dbReference type="SAM" id="MobiDB-lite"/>
    </source>
</evidence>
<keyword evidence="4" id="KW-1185">Reference proteome</keyword>
<dbReference type="AlphaFoldDB" id="A0AA36ITK5"/>
<reference evidence="3" key="1">
    <citation type="submission" date="2023-08" db="EMBL/GenBank/DDBJ databases">
        <authorList>
            <person name="Chen Y."/>
            <person name="Shah S."/>
            <person name="Dougan E. K."/>
            <person name="Thang M."/>
            <person name="Chan C."/>
        </authorList>
    </citation>
    <scope>NUCLEOTIDE SEQUENCE</scope>
</reference>
<comment type="caution">
    <text evidence="3">The sequence shown here is derived from an EMBL/GenBank/DDBJ whole genome shotgun (WGS) entry which is preliminary data.</text>
</comment>
<name>A0AA36ITK5_9DINO</name>
<sequence length="547" mass="60346">MAEDAEEVEDESLMTQLSRAMGSSAQADANGEQPAPQEAPEDVKADLEAAAEKPAGTAAEHETSEAKEDVLDSGVPKVTYDEEKGNFTKDGRWILPKRSQFPSVFCALRVRVRLSPSGAADVNPWKLSVEEVEAVLRDLGLKDLVRFDDSRDHDAAVNAREVIVAVNGDLPSGLEVGKAKEVERLHLSATIVNVLDTADDLDPERISTLACRLKEGETADALVMELPQIWIISDPDFRAKSASIGLYPGSFWMGFLKSWGPVRVAEVFFRKTTPGDPKEPIVSVAVSFREREHLDMCFTFIHDRYLVHPKQKNALRQPWCRLATFEEFKAKTLGKPLPKHAAKKAQLQINRPHNLGQPPPVKKEVKTLDGFDRQLTPAEAMAGLSGRQLEAFQMVMSRMERLERENKELMQILLQMQGLWQQSQQRNEQANAARAPGVPGAQLDARQVPQPPAQGMPMPPPKQVAAPAPAPVFVQAPEVPMPPDLKRKADATAETNEAPWKRLRRRQRRSNDPGDPASEMLESDFTEASDGDLGAGLAAYHNALLGI</sequence>
<protein>
    <submittedName>
        <fullName evidence="3">Uncharacterized protein</fullName>
    </submittedName>
</protein>
<feature type="compositionally biased region" description="Basic and acidic residues" evidence="2">
    <location>
        <begin position="41"/>
        <end position="51"/>
    </location>
</feature>
<feature type="compositionally biased region" description="Pro residues" evidence="2">
    <location>
        <begin position="449"/>
        <end position="462"/>
    </location>
</feature>
<feature type="coiled-coil region" evidence="1">
    <location>
        <begin position="392"/>
        <end position="419"/>
    </location>
</feature>
<feature type="compositionally biased region" description="Low complexity" evidence="2">
    <location>
        <begin position="463"/>
        <end position="478"/>
    </location>
</feature>
<evidence type="ECO:0000313" key="3">
    <source>
        <dbReference type="EMBL" id="CAJ1393269.1"/>
    </source>
</evidence>
<feature type="region of interest" description="Disordered" evidence="2">
    <location>
        <begin position="1"/>
        <end position="82"/>
    </location>
</feature>
<gene>
    <name evidence="3" type="ORF">EVOR1521_LOCUS18170</name>
</gene>
<feature type="region of interest" description="Disordered" evidence="2">
    <location>
        <begin position="425"/>
        <end position="527"/>
    </location>
</feature>
<accession>A0AA36ITK5</accession>
<evidence type="ECO:0000313" key="4">
    <source>
        <dbReference type="Proteomes" id="UP001178507"/>
    </source>
</evidence>